<dbReference type="PANTHER" id="PTHR42748">
    <property type="entry name" value="NITROGEN METABOLITE REPRESSION PROTEIN NMRA FAMILY MEMBER"/>
    <property type="match status" value="1"/>
</dbReference>
<comment type="caution">
    <text evidence="4">The sequence shown here is derived from an EMBL/GenBank/DDBJ whole genome shotgun (WGS) entry which is preliminary data.</text>
</comment>
<dbReference type="Proteomes" id="UP001230328">
    <property type="component" value="Unassembled WGS sequence"/>
</dbReference>
<name>A0ABU0SGW0_9ACTN</name>
<sequence>MDLLGGAVIDSLLSRGARVRGLVRDLGSDRAQSLAGRGVELVRIDVSDAASLPAALQGADAFFFMTTLEGDTHDVDGETRQGIALIDAAVAAAVPNVVFSSAGGADRDSGVPLFESKRHLEERLEKSGLRVTLVRPVVYMDHLPLLGPSVEHGEVVLRLPLPDHIPLQLITIRDIGQISASFLLGTAEAPAGSIEIAGDQRTGGQIAAAFGERAGLPARYEALPLQAFDDNPHLQAMFRWLQETPAFQADIEAVKVIEPTVWDLPAWVRSSGWAVPTPGQ</sequence>
<proteinExistence type="inferred from homology"/>
<dbReference type="InterPro" id="IPR051164">
    <property type="entry name" value="NmrA-like_oxidored"/>
</dbReference>
<dbReference type="SUPFAM" id="SSF51735">
    <property type="entry name" value="NAD(P)-binding Rossmann-fold domains"/>
    <property type="match status" value="1"/>
</dbReference>
<evidence type="ECO:0000256" key="1">
    <source>
        <dbReference type="ARBA" id="ARBA00006328"/>
    </source>
</evidence>
<evidence type="ECO:0000259" key="3">
    <source>
        <dbReference type="Pfam" id="PF05368"/>
    </source>
</evidence>
<accession>A0ABU0SGW0</accession>
<dbReference type="Gene3D" id="3.40.50.720">
    <property type="entry name" value="NAD(P)-binding Rossmann-like Domain"/>
    <property type="match status" value="1"/>
</dbReference>
<comment type="similarity">
    <text evidence="1">Belongs to the NmrA-type oxidoreductase family.</text>
</comment>
<keyword evidence="2" id="KW-0521">NADP</keyword>
<dbReference type="EMBL" id="JAUSZI010000002">
    <property type="protein sequence ID" value="MDQ1022800.1"/>
    <property type="molecule type" value="Genomic_DNA"/>
</dbReference>
<dbReference type="InterPro" id="IPR008030">
    <property type="entry name" value="NmrA-like"/>
</dbReference>
<protein>
    <submittedName>
        <fullName evidence="4">Uncharacterized protein YbjT (DUF2867 family)</fullName>
    </submittedName>
</protein>
<evidence type="ECO:0000256" key="2">
    <source>
        <dbReference type="ARBA" id="ARBA00022857"/>
    </source>
</evidence>
<evidence type="ECO:0000313" key="5">
    <source>
        <dbReference type="Proteomes" id="UP001230328"/>
    </source>
</evidence>
<gene>
    <name evidence="4" type="ORF">QF035_000382</name>
</gene>
<organism evidence="4 5">
    <name type="scientific">Streptomyces umbrinus</name>
    <dbReference type="NCBI Taxonomy" id="67370"/>
    <lineage>
        <taxon>Bacteria</taxon>
        <taxon>Bacillati</taxon>
        <taxon>Actinomycetota</taxon>
        <taxon>Actinomycetes</taxon>
        <taxon>Kitasatosporales</taxon>
        <taxon>Streptomycetaceae</taxon>
        <taxon>Streptomyces</taxon>
        <taxon>Streptomyces phaeochromogenes group</taxon>
    </lineage>
</organism>
<feature type="domain" description="NmrA-like" evidence="3">
    <location>
        <begin position="4"/>
        <end position="255"/>
    </location>
</feature>
<evidence type="ECO:0000313" key="4">
    <source>
        <dbReference type="EMBL" id="MDQ1022800.1"/>
    </source>
</evidence>
<dbReference type="Pfam" id="PF05368">
    <property type="entry name" value="NmrA"/>
    <property type="match status" value="1"/>
</dbReference>
<dbReference type="PANTHER" id="PTHR42748:SF7">
    <property type="entry name" value="NMRA LIKE REDOX SENSOR 1-RELATED"/>
    <property type="match status" value="1"/>
</dbReference>
<dbReference type="RefSeq" id="WP_307517681.1">
    <property type="nucleotide sequence ID" value="NZ_JAUSZI010000002.1"/>
</dbReference>
<reference evidence="4 5" key="1">
    <citation type="submission" date="2023-07" db="EMBL/GenBank/DDBJ databases">
        <title>Comparative genomics of wheat-associated soil bacteria to identify genetic determinants of phenazine resistance.</title>
        <authorList>
            <person name="Mouncey N."/>
        </authorList>
    </citation>
    <scope>NUCLEOTIDE SEQUENCE [LARGE SCALE GENOMIC DNA]</scope>
    <source>
        <strain evidence="4 5">V2I4</strain>
    </source>
</reference>
<dbReference type="InterPro" id="IPR036291">
    <property type="entry name" value="NAD(P)-bd_dom_sf"/>
</dbReference>
<keyword evidence="5" id="KW-1185">Reference proteome</keyword>